<gene>
    <name evidence="1" type="ORF">I41_16860</name>
</gene>
<evidence type="ECO:0000313" key="1">
    <source>
        <dbReference type="EMBL" id="QDT72506.1"/>
    </source>
</evidence>
<keyword evidence="2" id="KW-1185">Reference proteome</keyword>
<evidence type="ECO:0008006" key="3">
    <source>
        <dbReference type="Google" id="ProtNLM"/>
    </source>
</evidence>
<dbReference type="EMBL" id="CP036339">
    <property type="protein sequence ID" value="QDT72506.1"/>
    <property type="molecule type" value="Genomic_DNA"/>
</dbReference>
<organism evidence="1 2">
    <name type="scientific">Lacipirellula limnantheis</name>
    <dbReference type="NCBI Taxonomy" id="2528024"/>
    <lineage>
        <taxon>Bacteria</taxon>
        <taxon>Pseudomonadati</taxon>
        <taxon>Planctomycetota</taxon>
        <taxon>Planctomycetia</taxon>
        <taxon>Pirellulales</taxon>
        <taxon>Lacipirellulaceae</taxon>
        <taxon>Lacipirellula</taxon>
    </lineage>
</organism>
<dbReference type="KEGG" id="llh:I41_16860"/>
<evidence type="ECO:0000313" key="2">
    <source>
        <dbReference type="Proteomes" id="UP000317909"/>
    </source>
</evidence>
<dbReference type="Proteomes" id="UP000317909">
    <property type="component" value="Chromosome"/>
</dbReference>
<proteinExistence type="predicted"/>
<accession>A0A517TVW2</accession>
<dbReference type="AlphaFoldDB" id="A0A517TVW2"/>
<name>A0A517TVW2_9BACT</name>
<protein>
    <recommendedName>
        <fullName evidence="3">Glycoside hydrolase family 2 immunoglobulin-like beta-sandwich domain-containing protein</fullName>
    </recommendedName>
</protein>
<sequence length="289" mass="31341">MIEGVSIRLREPTESSVRVTLAPIRDAVDLEGTWELYGPRCEYARTLASTFRGSATERGAVEFLVTEPCYWSPELPFLYELRRVDAASDGRVHTLGLRNLSVHGPNLRLGGKRVVLRGAATLTLSDQETQEAHSAEAAIVLRSVDDASLVAASRWGVFTLVDATAIAGELAHVIARFSWRPAAAAVLLRGDQLEGVSARGMECPLLVARRFDSSNVTDTDAIAADCNVAVAIVERGERPPRWMASCGRPVVAVRRGATYADFVEARAGCDRLQADLAPEFDLAGYFVAR</sequence>
<reference evidence="1 2" key="1">
    <citation type="submission" date="2019-02" db="EMBL/GenBank/DDBJ databases">
        <title>Deep-cultivation of Planctomycetes and their phenomic and genomic characterization uncovers novel biology.</title>
        <authorList>
            <person name="Wiegand S."/>
            <person name="Jogler M."/>
            <person name="Boedeker C."/>
            <person name="Pinto D."/>
            <person name="Vollmers J."/>
            <person name="Rivas-Marin E."/>
            <person name="Kohn T."/>
            <person name="Peeters S.H."/>
            <person name="Heuer A."/>
            <person name="Rast P."/>
            <person name="Oberbeckmann S."/>
            <person name="Bunk B."/>
            <person name="Jeske O."/>
            <person name="Meyerdierks A."/>
            <person name="Storesund J.E."/>
            <person name="Kallscheuer N."/>
            <person name="Luecker S."/>
            <person name="Lage O.M."/>
            <person name="Pohl T."/>
            <person name="Merkel B.J."/>
            <person name="Hornburger P."/>
            <person name="Mueller R.-W."/>
            <person name="Bruemmer F."/>
            <person name="Labrenz M."/>
            <person name="Spormann A.M."/>
            <person name="Op den Camp H."/>
            <person name="Overmann J."/>
            <person name="Amann R."/>
            <person name="Jetten M.S.M."/>
            <person name="Mascher T."/>
            <person name="Medema M.H."/>
            <person name="Devos D.P."/>
            <person name="Kaster A.-K."/>
            <person name="Ovreas L."/>
            <person name="Rohde M."/>
            <person name="Galperin M.Y."/>
            <person name="Jogler C."/>
        </authorList>
    </citation>
    <scope>NUCLEOTIDE SEQUENCE [LARGE SCALE GENOMIC DNA]</scope>
    <source>
        <strain evidence="1 2">I41</strain>
    </source>
</reference>